<dbReference type="AlphaFoldDB" id="A0A2N9VZ90"/>
<dbReference type="GO" id="GO:0016740">
    <property type="term" value="F:transferase activity"/>
    <property type="evidence" value="ECO:0007669"/>
    <property type="project" value="UniProtKB-KW"/>
</dbReference>
<organism evidence="9 10">
    <name type="scientific">Phyllobacterium zundukense</name>
    <dbReference type="NCBI Taxonomy" id="1867719"/>
    <lineage>
        <taxon>Bacteria</taxon>
        <taxon>Pseudomonadati</taxon>
        <taxon>Pseudomonadota</taxon>
        <taxon>Alphaproteobacteria</taxon>
        <taxon>Hyphomicrobiales</taxon>
        <taxon>Phyllobacteriaceae</taxon>
        <taxon>Phyllobacterium</taxon>
    </lineage>
</organism>
<evidence type="ECO:0000256" key="1">
    <source>
        <dbReference type="ARBA" id="ARBA00004651"/>
    </source>
</evidence>
<dbReference type="InterPro" id="IPR003439">
    <property type="entry name" value="ABC_transporter-like_ATP-bd"/>
</dbReference>
<dbReference type="Gene3D" id="3.40.50.300">
    <property type="entry name" value="P-loop containing nucleotide triphosphate hydrolases"/>
    <property type="match status" value="1"/>
</dbReference>
<dbReference type="Gene3D" id="1.20.1560.10">
    <property type="entry name" value="ABC transporter type 1, transmembrane domain"/>
    <property type="match status" value="1"/>
</dbReference>
<evidence type="ECO:0000256" key="5">
    <source>
        <dbReference type="ARBA" id="ARBA00023136"/>
    </source>
</evidence>
<accession>A0A2N9VZ90</accession>
<dbReference type="GO" id="GO:0005886">
    <property type="term" value="C:plasma membrane"/>
    <property type="evidence" value="ECO:0007669"/>
    <property type="project" value="UniProtKB-SubCell"/>
</dbReference>
<evidence type="ECO:0000256" key="6">
    <source>
        <dbReference type="SAM" id="Phobius"/>
    </source>
</evidence>
<dbReference type="SUPFAM" id="SSF90123">
    <property type="entry name" value="ABC transporter transmembrane region"/>
    <property type="match status" value="1"/>
</dbReference>
<dbReference type="CDD" id="cd03223">
    <property type="entry name" value="ABCD_peroxisomal_ALDP"/>
    <property type="match status" value="1"/>
</dbReference>
<protein>
    <submittedName>
        <fullName evidence="9">Glycosyl transferase family 1</fullName>
    </submittedName>
</protein>
<comment type="caution">
    <text evidence="9">The sequence shown here is derived from an EMBL/GenBank/DDBJ whole genome shotgun (WGS) entry which is preliminary data.</text>
</comment>
<evidence type="ECO:0000259" key="7">
    <source>
        <dbReference type="PROSITE" id="PS50893"/>
    </source>
</evidence>
<dbReference type="PANTHER" id="PTHR11384:SF59">
    <property type="entry name" value="LYSOSOMAL COBALAMIN TRANSPORTER ABCD4"/>
    <property type="match status" value="1"/>
</dbReference>
<keyword evidence="4 6" id="KW-1133">Transmembrane helix</keyword>
<dbReference type="PROSITE" id="PS50929">
    <property type="entry name" value="ABC_TM1F"/>
    <property type="match status" value="1"/>
</dbReference>
<keyword evidence="10" id="KW-1185">Reference proteome</keyword>
<dbReference type="OrthoDB" id="9810134at2"/>
<dbReference type="InterPro" id="IPR036640">
    <property type="entry name" value="ABC1_TM_sf"/>
</dbReference>
<dbReference type="RefSeq" id="WP_099998247.1">
    <property type="nucleotide sequence ID" value="NZ_CP017940.1"/>
</dbReference>
<dbReference type="InterPro" id="IPR027417">
    <property type="entry name" value="P-loop_NTPase"/>
</dbReference>
<evidence type="ECO:0000256" key="3">
    <source>
        <dbReference type="ARBA" id="ARBA00022692"/>
    </source>
</evidence>
<dbReference type="GO" id="GO:0005524">
    <property type="term" value="F:ATP binding"/>
    <property type="evidence" value="ECO:0007669"/>
    <property type="project" value="InterPro"/>
</dbReference>
<dbReference type="InterPro" id="IPR011527">
    <property type="entry name" value="ABC1_TM_dom"/>
</dbReference>
<evidence type="ECO:0000313" key="10">
    <source>
        <dbReference type="Proteomes" id="UP000232163"/>
    </source>
</evidence>
<evidence type="ECO:0000313" key="9">
    <source>
        <dbReference type="EMBL" id="PIO44808.1"/>
    </source>
</evidence>
<gene>
    <name evidence="9" type="ORF">B5P45_10555</name>
</gene>
<feature type="transmembrane region" description="Helical" evidence="6">
    <location>
        <begin position="202"/>
        <end position="222"/>
    </location>
</feature>
<evidence type="ECO:0000259" key="8">
    <source>
        <dbReference type="PROSITE" id="PS50929"/>
    </source>
</evidence>
<dbReference type="GO" id="GO:0016887">
    <property type="term" value="F:ATP hydrolysis activity"/>
    <property type="evidence" value="ECO:0007669"/>
    <property type="project" value="InterPro"/>
</dbReference>
<sequence length="594" mass="66659">MAEKKQNRSTATSVAGEVEAGLLSQLRVIGDIYWISPVRNRLILMILGVFSIIIVTSAGQVLLNRWNVPFYDSLSRRDFPAFIDQLMVFFGIASVLLVLNVAQTWLNQMTRLKLREGLTRDLVGEWLQPRRAFKLSNSGPIGVNPDQRLHEDARHLSEMSTDLGFGLLQASILLISFIGVLWTFSSGFVFNVYGYSFSIPGYMVWAAIIYAASASWLSWLVGRKLIKFNADRYQKESELRFSLMRVNEHIDAISLYRGEADENRRIGFDIDSLLAAIRLLVTALTQLTWVTSGYGWITIVAPILVAAPVYFAGNLSFGGLMAAIGAFNQVHDALKWFVNNFGAIADWRATLLRVTSFRQAVQATDVRNSVEQRIKFTESGSNEIVLDSLKITAPRATVRLKEKKAVVKEGERVLITSEPGIDRTLLFRAIAGLWPWGAGTVSLPPDTNILFMPRLPYFPPGTLREAMSYPVGKDGFSDEELISALHDLGLTRLETMLDFHTRWDRELSDDEQQSLAFARLKLHKPSWVVIDEALDGMEDDAYQRVTAVLRDHLAKSTVVHIGREDKNDHVFAKILHFVSDPSGHGLEEEQLEGV</sequence>
<reference evidence="9 10" key="1">
    <citation type="journal article" date="2017" name="Int J Environ Stud">
        <title>Does the Miocene-Pliocene relict legume Oxytropis triphylla form nitrogen-fixing nodules with a combination of bacterial strains?</title>
        <authorList>
            <person name="Safronova V."/>
            <person name="Belimov A."/>
            <person name="Sazanova A."/>
            <person name="Kuznetsova I."/>
            <person name="Popova J."/>
            <person name="Andronov E."/>
            <person name="Verkhozina A."/>
            <person name="Tikhonovich I."/>
        </authorList>
    </citation>
    <scope>NUCLEOTIDE SEQUENCE [LARGE SCALE GENOMIC DNA]</scope>
    <source>
        <strain evidence="9 10">Tri-38</strain>
    </source>
</reference>
<proteinExistence type="predicted"/>
<feature type="domain" description="ABC transmembrane type-1" evidence="8">
    <location>
        <begin position="47"/>
        <end position="346"/>
    </location>
</feature>
<dbReference type="InterPro" id="IPR050835">
    <property type="entry name" value="ABC_transporter_sub-D"/>
</dbReference>
<dbReference type="Proteomes" id="UP000232163">
    <property type="component" value="Unassembled WGS sequence"/>
</dbReference>
<feature type="transmembrane region" description="Helical" evidence="6">
    <location>
        <begin position="42"/>
        <end position="62"/>
    </location>
</feature>
<feature type="transmembrane region" description="Helical" evidence="6">
    <location>
        <begin position="82"/>
        <end position="106"/>
    </location>
</feature>
<comment type="subcellular location">
    <subcellularLocation>
        <location evidence="1">Cell membrane</location>
        <topology evidence="1">Multi-pass membrane protein</topology>
    </subcellularLocation>
</comment>
<name>A0A2N9VZ90_9HYPH</name>
<dbReference type="Pfam" id="PF06472">
    <property type="entry name" value="ABC_membrane_2"/>
    <property type="match status" value="1"/>
</dbReference>
<keyword evidence="5 6" id="KW-0472">Membrane</keyword>
<dbReference type="KEGG" id="pht:BLM14_04265"/>
<dbReference type="PROSITE" id="PS50893">
    <property type="entry name" value="ABC_TRANSPORTER_2"/>
    <property type="match status" value="1"/>
</dbReference>
<keyword evidence="9" id="KW-0808">Transferase</keyword>
<dbReference type="EMBL" id="MZMT01000026">
    <property type="protein sequence ID" value="PIO44808.1"/>
    <property type="molecule type" value="Genomic_DNA"/>
</dbReference>
<keyword evidence="2" id="KW-0813">Transport</keyword>
<dbReference type="GO" id="GO:0140359">
    <property type="term" value="F:ABC-type transporter activity"/>
    <property type="evidence" value="ECO:0007669"/>
    <property type="project" value="InterPro"/>
</dbReference>
<feature type="domain" description="ABC transporter" evidence="7">
    <location>
        <begin position="384"/>
        <end position="594"/>
    </location>
</feature>
<dbReference type="SUPFAM" id="SSF52540">
    <property type="entry name" value="P-loop containing nucleoside triphosphate hydrolases"/>
    <property type="match status" value="1"/>
</dbReference>
<evidence type="ECO:0000256" key="2">
    <source>
        <dbReference type="ARBA" id="ARBA00022448"/>
    </source>
</evidence>
<dbReference type="PANTHER" id="PTHR11384">
    <property type="entry name" value="ATP-BINDING CASSETTE, SUB-FAMILY D MEMBER"/>
    <property type="match status" value="1"/>
</dbReference>
<evidence type="ECO:0000256" key="4">
    <source>
        <dbReference type="ARBA" id="ARBA00022989"/>
    </source>
</evidence>
<feature type="transmembrane region" description="Helical" evidence="6">
    <location>
        <begin position="163"/>
        <end position="182"/>
    </location>
</feature>
<keyword evidence="3 6" id="KW-0812">Transmembrane</keyword>